<dbReference type="InterPro" id="IPR036047">
    <property type="entry name" value="F-box-like_dom_sf"/>
</dbReference>
<dbReference type="Pfam" id="PF12937">
    <property type="entry name" value="F-box-like"/>
    <property type="match status" value="1"/>
</dbReference>
<evidence type="ECO:0000313" key="6">
    <source>
        <dbReference type="EMBL" id="CAE0695147.1"/>
    </source>
</evidence>
<organism evidence="6">
    <name type="scientific">Pelagomonas calceolata</name>
    <dbReference type="NCBI Taxonomy" id="35677"/>
    <lineage>
        <taxon>Eukaryota</taxon>
        <taxon>Sar</taxon>
        <taxon>Stramenopiles</taxon>
        <taxon>Ochrophyta</taxon>
        <taxon>Pelagophyceae</taxon>
        <taxon>Pelagomonadales</taxon>
        <taxon>Pelagomonadaceae</taxon>
        <taxon>Pelagomonas</taxon>
    </lineage>
</organism>
<feature type="compositionally biased region" description="Low complexity" evidence="4">
    <location>
        <begin position="145"/>
        <end position="160"/>
    </location>
</feature>
<protein>
    <recommendedName>
        <fullName evidence="5">CRC domain-containing protein</fullName>
    </recommendedName>
</protein>
<dbReference type="Proteomes" id="UP000789595">
    <property type="component" value="Unassembled WGS sequence"/>
</dbReference>
<dbReference type="EMBL" id="CAKKNE010000003">
    <property type="protein sequence ID" value="CAH0370952.1"/>
    <property type="molecule type" value="Genomic_DNA"/>
</dbReference>
<dbReference type="GO" id="GO:0006355">
    <property type="term" value="P:regulation of DNA-templated transcription"/>
    <property type="evidence" value="ECO:0007669"/>
    <property type="project" value="TreeGrafter"/>
</dbReference>
<feature type="region of interest" description="Disordered" evidence="4">
    <location>
        <begin position="462"/>
        <end position="484"/>
    </location>
</feature>
<comment type="similarity">
    <text evidence="2">Belongs to the lin-54 family.</text>
</comment>
<proteinExistence type="inferred from homology"/>
<dbReference type="PANTHER" id="PTHR12446">
    <property type="entry name" value="TESMIN/TSO1-RELATED"/>
    <property type="match status" value="1"/>
</dbReference>
<evidence type="ECO:0000256" key="3">
    <source>
        <dbReference type="ARBA" id="ARBA00023242"/>
    </source>
</evidence>
<dbReference type="InterPro" id="IPR033467">
    <property type="entry name" value="Tesmin/TSO1-like_CXC"/>
</dbReference>
<sequence length="569" mass="60717">MDPARRPAGAPDVKPEPAAAPPQAGDDADPSSQFAKDGYIKFASPRRPLEAIAEAAASPPPKRGGPRTKTEGDSPFAGLAAAVSFCGGSGPATPGGVDWAGLLARGTPTPTRGEPKRRTPPKHVRTPGRQRDDLRLDFCLSPLDARSPPHSSRRAPSSEATMTDLLPVQPRRVDDELLLDHTAARTLMEVAASPARVARSPVRSGDAPPVPSSFRARGYRRPSRGAAKQVMPPTPGGVQQLGPPVQSTPSPNMQPQSRRKRGREGKALASTSFKPCNCKKSKCLKLYCECYAAGVFCRDCNCLDCLNKTDEPLPVSPYPASDPRGRVRHTDVEAAPEVIRHSAQKRKPQSKQRQESGCFCKKSRCLKKYCECFERGELCEASCRCENCQNYPGSEELAAARASRGRGSKSRRVSTSSAQKPARVTVTPDQALPPLPTNEQASRLAAARAVVRAKRSAAEALTAAAAHDPLPKKKKAKTPAQRQASEAQAALRSATGAVAAAKKAFAADAHAAFVQRQAALEAGPGALGLARPAVLRAFDALPSEDLYGACLVSRRWNGLALDRYLWGFF</sequence>
<feature type="domain" description="CRC" evidence="5">
    <location>
        <begin position="272"/>
        <end position="393"/>
    </location>
</feature>
<evidence type="ECO:0000313" key="8">
    <source>
        <dbReference type="Proteomes" id="UP000789595"/>
    </source>
</evidence>
<dbReference type="InterPro" id="IPR028307">
    <property type="entry name" value="Lin-54_fam"/>
</dbReference>
<dbReference type="GO" id="GO:0005634">
    <property type="term" value="C:nucleus"/>
    <property type="evidence" value="ECO:0007669"/>
    <property type="project" value="UniProtKB-SubCell"/>
</dbReference>
<dbReference type="PROSITE" id="PS51634">
    <property type="entry name" value="CRC"/>
    <property type="match status" value="1"/>
</dbReference>
<keyword evidence="3" id="KW-0539">Nucleus</keyword>
<dbReference type="InterPro" id="IPR005172">
    <property type="entry name" value="CRC"/>
</dbReference>
<feature type="region of interest" description="Disordered" evidence="4">
    <location>
        <begin position="1"/>
        <end position="161"/>
    </location>
</feature>
<dbReference type="AlphaFoldDB" id="A0A7S3ZVK1"/>
<gene>
    <name evidence="6" type="ORF">PCAL00307_LOCUS10583</name>
    <name evidence="7" type="ORF">PECAL_3P08690</name>
</gene>
<dbReference type="EMBL" id="HBIW01012328">
    <property type="protein sequence ID" value="CAE0695147.1"/>
    <property type="molecule type" value="Transcribed_RNA"/>
</dbReference>
<feature type="region of interest" description="Disordered" evidence="4">
    <location>
        <begin position="399"/>
        <end position="437"/>
    </location>
</feature>
<dbReference type="InterPro" id="IPR001810">
    <property type="entry name" value="F-box_dom"/>
</dbReference>
<dbReference type="OrthoDB" id="46687at2759"/>
<reference evidence="6" key="1">
    <citation type="submission" date="2021-01" db="EMBL/GenBank/DDBJ databases">
        <authorList>
            <person name="Corre E."/>
            <person name="Pelletier E."/>
            <person name="Niang G."/>
            <person name="Scheremetjew M."/>
            <person name="Finn R."/>
            <person name="Kale V."/>
            <person name="Holt S."/>
            <person name="Cochrane G."/>
            <person name="Meng A."/>
            <person name="Brown T."/>
            <person name="Cohen L."/>
        </authorList>
    </citation>
    <scope>NUCLEOTIDE SEQUENCE</scope>
    <source>
        <strain evidence="6">CCMP1756</strain>
    </source>
</reference>
<evidence type="ECO:0000256" key="1">
    <source>
        <dbReference type="ARBA" id="ARBA00004123"/>
    </source>
</evidence>
<reference evidence="7" key="2">
    <citation type="submission" date="2021-11" db="EMBL/GenBank/DDBJ databases">
        <authorList>
            <consortium name="Genoscope - CEA"/>
            <person name="William W."/>
        </authorList>
    </citation>
    <scope>NUCLEOTIDE SEQUENCE</scope>
</reference>
<feature type="region of interest" description="Disordered" evidence="4">
    <location>
        <begin position="196"/>
        <end position="266"/>
    </location>
</feature>
<dbReference type="Pfam" id="PF03638">
    <property type="entry name" value="TCR"/>
    <property type="match status" value="2"/>
</dbReference>
<feature type="compositionally biased region" description="Polar residues" evidence="4">
    <location>
        <begin position="245"/>
        <end position="256"/>
    </location>
</feature>
<accession>A0A7S3ZVK1</accession>
<feature type="compositionally biased region" description="Basic residues" evidence="4">
    <location>
        <begin position="118"/>
        <end position="128"/>
    </location>
</feature>
<evidence type="ECO:0000259" key="5">
    <source>
        <dbReference type="PROSITE" id="PS51634"/>
    </source>
</evidence>
<dbReference type="PANTHER" id="PTHR12446:SF34">
    <property type="entry name" value="PROTEIN LIN-54 HOMOLOG"/>
    <property type="match status" value="1"/>
</dbReference>
<dbReference type="SMART" id="SM01114">
    <property type="entry name" value="CXC"/>
    <property type="match status" value="2"/>
</dbReference>
<name>A0A7S3ZVK1_9STRA</name>
<evidence type="ECO:0000313" key="7">
    <source>
        <dbReference type="EMBL" id="CAH0370952.1"/>
    </source>
</evidence>
<comment type="subcellular location">
    <subcellularLocation>
        <location evidence="1">Nucleus</location>
    </subcellularLocation>
</comment>
<dbReference type="SUPFAM" id="SSF81383">
    <property type="entry name" value="F-box domain"/>
    <property type="match status" value="1"/>
</dbReference>
<feature type="compositionally biased region" description="Basic residues" evidence="4">
    <location>
        <begin position="403"/>
        <end position="412"/>
    </location>
</feature>
<evidence type="ECO:0000256" key="4">
    <source>
        <dbReference type="SAM" id="MobiDB-lite"/>
    </source>
</evidence>
<keyword evidence="8" id="KW-1185">Reference proteome</keyword>
<evidence type="ECO:0000256" key="2">
    <source>
        <dbReference type="ARBA" id="ARBA00007267"/>
    </source>
</evidence>